<keyword evidence="6" id="KW-1185">Reference proteome</keyword>
<dbReference type="PANTHER" id="PTHR21180:SF32">
    <property type="entry name" value="ENDONUCLEASE_EXONUCLEASE_PHOSPHATASE FAMILY DOMAIN-CONTAINING PROTEIN 1"/>
    <property type="match status" value="1"/>
</dbReference>
<dbReference type="STRING" id="71451.RV07_GL003259"/>
<dbReference type="Proteomes" id="UP000013783">
    <property type="component" value="Unassembled WGS sequence"/>
</dbReference>
<comment type="caution">
    <text evidence="3">The sequence shown here is derived from an EMBL/GenBank/DDBJ whole genome shotgun (WGS) entry which is preliminary data.</text>
</comment>
<proteinExistence type="predicted"/>
<keyword evidence="1" id="KW-0812">Transmembrane</keyword>
<dbReference type="SUPFAM" id="SSF47781">
    <property type="entry name" value="RuvA domain 2-like"/>
    <property type="match status" value="1"/>
</dbReference>
<dbReference type="PATRIC" id="fig|1158601.3.peg.193"/>
<dbReference type="RefSeq" id="WP_010739106.1">
    <property type="nucleotide sequence ID" value="NZ_KB946249.1"/>
</dbReference>
<dbReference type="GO" id="GO:0006281">
    <property type="term" value="P:DNA repair"/>
    <property type="evidence" value="ECO:0007669"/>
    <property type="project" value="InterPro"/>
</dbReference>
<dbReference type="GO" id="GO:0003677">
    <property type="term" value="F:DNA binding"/>
    <property type="evidence" value="ECO:0007669"/>
    <property type="project" value="InterPro"/>
</dbReference>
<feature type="domain" description="Helix-hairpin-helix DNA-binding motif class 1" evidence="2">
    <location>
        <begin position="179"/>
        <end position="198"/>
    </location>
</feature>
<dbReference type="SMART" id="SM00278">
    <property type="entry name" value="HhH1"/>
    <property type="match status" value="2"/>
</dbReference>
<accession>R2RGI3</accession>
<dbReference type="InterPro" id="IPR010994">
    <property type="entry name" value="RuvA_2-like"/>
</dbReference>
<dbReference type="Proteomes" id="UP000014148">
    <property type="component" value="Unassembled WGS sequence"/>
</dbReference>
<name>R2RGI3_9ENTE</name>
<keyword evidence="1" id="KW-1133">Transmembrane helix</keyword>
<dbReference type="AlphaFoldDB" id="R2RGI3"/>
<dbReference type="EMBL" id="ASWA01000001">
    <property type="protein sequence ID" value="EOT70631.1"/>
    <property type="molecule type" value="Genomic_DNA"/>
</dbReference>
<dbReference type="NCBIfam" id="TIGR00426">
    <property type="entry name" value="competence protein ComEA helix-hairpin-helix repeat region"/>
    <property type="match status" value="1"/>
</dbReference>
<dbReference type="InterPro" id="IPR051675">
    <property type="entry name" value="Endo/Exo/Phosphatase_dom_1"/>
</dbReference>
<evidence type="ECO:0000313" key="4">
    <source>
        <dbReference type="EMBL" id="EOT70631.1"/>
    </source>
</evidence>
<dbReference type="InterPro" id="IPR004509">
    <property type="entry name" value="Competence_ComEA_HhH"/>
</dbReference>
<reference evidence="4 6" key="2">
    <citation type="submission" date="2013-03" db="EMBL/GenBank/DDBJ databases">
        <title>The Genome Sequence of Enterococcus malodoratus ATCC_43197 (PacBio/Illumina hybrid assembly).</title>
        <authorList>
            <consortium name="The Broad Institute Genomics Platform"/>
            <consortium name="The Broad Institute Genome Sequencing Center for Infectious Disease"/>
            <person name="Earl A."/>
            <person name="Russ C."/>
            <person name="Gilmore M."/>
            <person name="Surin D."/>
            <person name="Walker B."/>
            <person name="Young S."/>
            <person name="Zeng Q."/>
            <person name="Gargeya S."/>
            <person name="Fitzgerald M."/>
            <person name="Haas B."/>
            <person name="Abouelleil A."/>
            <person name="Allen A.W."/>
            <person name="Alvarado L."/>
            <person name="Arachchi H.M."/>
            <person name="Berlin A.M."/>
            <person name="Chapman S.B."/>
            <person name="Gainer-Dewar J."/>
            <person name="Goldberg J."/>
            <person name="Griggs A."/>
            <person name="Gujja S."/>
            <person name="Hansen M."/>
            <person name="Howarth C."/>
            <person name="Imamovic A."/>
            <person name="Ireland A."/>
            <person name="Larimer J."/>
            <person name="McCowan C."/>
            <person name="Murphy C."/>
            <person name="Pearson M."/>
            <person name="Poon T.W."/>
            <person name="Priest M."/>
            <person name="Roberts A."/>
            <person name="Saif S."/>
            <person name="Shea T."/>
            <person name="Sisk P."/>
            <person name="Sykes S."/>
            <person name="Wortman J."/>
            <person name="Nusbaum C."/>
            <person name="Birren B."/>
        </authorList>
    </citation>
    <scope>NUCLEOTIDE SEQUENCE [LARGE SCALE GENOMIC DNA]</scope>
    <source>
        <strain evidence="4 6">ATCC 43197</strain>
    </source>
</reference>
<evidence type="ECO:0000313" key="6">
    <source>
        <dbReference type="Proteomes" id="UP000014148"/>
    </source>
</evidence>
<feature type="domain" description="Helix-hairpin-helix DNA-binding motif class 1" evidence="2">
    <location>
        <begin position="149"/>
        <end position="168"/>
    </location>
</feature>
<gene>
    <name evidence="4" type="ORF">I585_00142</name>
    <name evidence="3" type="ORF">UAI_00210</name>
</gene>
<dbReference type="PANTHER" id="PTHR21180">
    <property type="entry name" value="ENDONUCLEASE/EXONUCLEASE/PHOSPHATASE FAMILY DOMAIN-CONTAINING PROTEIN 1"/>
    <property type="match status" value="1"/>
</dbReference>
<dbReference type="GeneID" id="79785536"/>
<organism evidence="3 5">
    <name type="scientific">Enterococcus malodoratus ATCC 43197</name>
    <dbReference type="NCBI Taxonomy" id="1158601"/>
    <lineage>
        <taxon>Bacteria</taxon>
        <taxon>Bacillati</taxon>
        <taxon>Bacillota</taxon>
        <taxon>Bacilli</taxon>
        <taxon>Lactobacillales</taxon>
        <taxon>Enterococcaceae</taxon>
        <taxon>Enterococcus</taxon>
    </lineage>
</organism>
<dbReference type="PROSITE" id="PS51257">
    <property type="entry name" value="PROKAR_LIPOPROTEIN"/>
    <property type="match status" value="1"/>
</dbReference>
<dbReference type="Pfam" id="PF10531">
    <property type="entry name" value="SLBB"/>
    <property type="match status" value="1"/>
</dbReference>
<evidence type="ECO:0000313" key="5">
    <source>
        <dbReference type="Proteomes" id="UP000013783"/>
    </source>
</evidence>
<dbReference type="eggNOG" id="COG1555">
    <property type="taxonomic scope" value="Bacteria"/>
</dbReference>
<sequence length="201" mass="22075">MKEYLKKYPYLLAIPVILAAAACFFLLREPEKPAADPMLFSTQSSVQVTKESSQQEWYVDVKGAVKKTGMYRITQGMRLMDAIDLAGGFTEEADQNQVNFSKLLTDQEIIYVPKAGEEIPAINETAQQPAGTTSSGSDKKININTADANQLQELSGIGEKKAADIIKYREENGSFTAVEDLTKVSGIGEKTLENLKESITI</sequence>
<dbReference type="InterPro" id="IPR019554">
    <property type="entry name" value="Soluble_ligand-bd"/>
</dbReference>
<dbReference type="OrthoDB" id="9790239at2"/>
<keyword evidence="1" id="KW-0472">Membrane</keyword>
<evidence type="ECO:0000313" key="3">
    <source>
        <dbReference type="EMBL" id="EOH82815.1"/>
    </source>
</evidence>
<dbReference type="GO" id="GO:0015627">
    <property type="term" value="C:type II protein secretion system complex"/>
    <property type="evidence" value="ECO:0007669"/>
    <property type="project" value="TreeGrafter"/>
</dbReference>
<reference evidence="3 5" key="1">
    <citation type="submission" date="2013-02" db="EMBL/GenBank/DDBJ databases">
        <title>The Genome Sequence of Enterococcus malodoratus ATCC_43197.</title>
        <authorList>
            <consortium name="The Broad Institute Genome Sequencing Platform"/>
            <consortium name="The Broad Institute Genome Sequencing Center for Infectious Disease"/>
            <person name="Earl A.M."/>
            <person name="Gilmore M.S."/>
            <person name="Lebreton F."/>
            <person name="Walker B."/>
            <person name="Young S.K."/>
            <person name="Zeng Q."/>
            <person name="Gargeya S."/>
            <person name="Fitzgerald M."/>
            <person name="Haas B."/>
            <person name="Abouelleil A."/>
            <person name="Alvarado L."/>
            <person name="Arachchi H.M."/>
            <person name="Berlin A.M."/>
            <person name="Chapman S.B."/>
            <person name="Dewar J."/>
            <person name="Goldberg J."/>
            <person name="Griggs A."/>
            <person name="Gujja S."/>
            <person name="Hansen M."/>
            <person name="Howarth C."/>
            <person name="Imamovic A."/>
            <person name="Larimer J."/>
            <person name="McCowan C."/>
            <person name="Murphy C."/>
            <person name="Neiman D."/>
            <person name="Pearson M."/>
            <person name="Priest M."/>
            <person name="Roberts A."/>
            <person name="Saif S."/>
            <person name="Shea T."/>
            <person name="Sisk P."/>
            <person name="Sykes S."/>
            <person name="Wortman J."/>
            <person name="Nusbaum C."/>
            <person name="Birren B."/>
        </authorList>
    </citation>
    <scope>NUCLEOTIDE SEQUENCE [LARGE SCALE GENOMIC DNA]</scope>
    <source>
        <strain evidence="3 5">ATCC 43197</strain>
    </source>
</reference>
<protein>
    <submittedName>
        <fullName evidence="3">ComEA protein</fullName>
    </submittedName>
</protein>
<dbReference type="Pfam" id="PF12836">
    <property type="entry name" value="HHH_3"/>
    <property type="match status" value="1"/>
</dbReference>
<feature type="transmembrane region" description="Helical" evidence="1">
    <location>
        <begin position="7"/>
        <end position="27"/>
    </location>
</feature>
<evidence type="ECO:0000259" key="2">
    <source>
        <dbReference type="SMART" id="SM00278"/>
    </source>
</evidence>
<evidence type="ECO:0000256" key="1">
    <source>
        <dbReference type="SAM" id="Phobius"/>
    </source>
</evidence>
<dbReference type="GO" id="GO:0015628">
    <property type="term" value="P:protein secretion by the type II secretion system"/>
    <property type="evidence" value="ECO:0007669"/>
    <property type="project" value="TreeGrafter"/>
</dbReference>
<dbReference type="Gene3D" id="1.10.150.280">
    <property type="entry name" value="AF1531-like domain"/>
    <property type="match status" value="1"/>
</dbReference>
<dbReference type="InterPro" id="IPR003583">
    <property type="entry name" value="Hlx-hairpin-Hlx_DNA-bd_motif"/>
</dbReference>
<dbReference type="EMBL" id="AJAK01000004">
    <property type="protein sequence ID" value="EOH82815.1"/>
    <property type="molecule type" value="Genomic_DNA"/>
</dbReference>